<evidence type="ECO:0000256" key="5">
    <source>
        <dbReference type="ARBA" id="ARBA00020164"/>
    </source>
</evidence>
<reference evidence="12 13" key="1">
    <citation type="submission" date="2022-08" db="EMBL/GenBank/DDBJ databases">
        <title>Genome Sequence of the sulphate-reducing bacterium, Pseudodesulfovibrio sp. SYK.</title>
        <authorList>
            <person name="Kondo R."/>
            <person name="Kataoka T."/>
        </authorList>
    </citation>
    <scope>NUCLEOTIDE SEQUENCE [LARGE SCALE GENOMIC DNA]</scope>
    <source>
        <strain evidence="12 13">SYK</strain>
    </source>
</reference>
<keyword evidence="13" id="KW-1185">Reference proteome</keyword>
<keyword evidence="11" id="KW-0732">Signal</keyword>
<evidence type="ECO:0000313" key="12">
    <source>
        <dbReference type="EMBL" id="BDQ38219.1"/>
    </source>
</evidence>
<dbReference type="EMBL" id="AP026709">
    <property type="protein sequence ID" value="BDQ38219.1"/>
    <property type="molecule type" value="Genomic_DNA"/>
</dbReference>
<feature type="signal peptide" evidence="11">
    <location>
        <begin position="1"/>
        <end position="27"/>
    </location>
</feature>
<protein>
    <recommendedName>
        <fullName evidence="5 9">Alpha-acetolactate decarboxylase</fullName>
        <ecNumber evidence="4 9">4.1.1.5</ecNumber>
    </recommendedName>
</protein>
<keyword evidence="7 9" id="KW-0005">Acetoin biosynthesis</keyword>
<dbReference type="RefSeq" id="WP_281760723.1">
    <property type="nucleotide sequence ID" value="NZ_AP026709.1"/>
</dbReference>
<evidence type="ECO:0000256" key="11">
    <source>
        <dbReference type="SAM" id="SignalP"/>
    </source>
</evidence>
<evidence type="ECO:0000256" key="3">
    <source>
        <dbReference type="ARBA" id="ARBA00007106"/>
    </source>
</evidence>
<keyword evidence="8 9" id="KW-0456">Lyase</keyword>
<evidence type="ECO:0000256" key="4">
    <source>
        <dbReference type="ARBA" id="ARBA00013204"/>
    </source>
</evidence>
<evidence type="ECO:0000256" key="9">
    <source>
        <dbReference type="PIRNR" id="PIRNR001332"/>
    </source>
</evidence>
<name>A0ABN6S577_9BACT</name>
<keyword evidence="6 9" id="KW-0210">Decarboxylase</keyword>
<evidence type="ECO:0000256" key="6">
    <source>
        <dbReference type="ARBA" id="ARBA00022793"/>
    </source>
</evidence>
<dbReference type="Proteomes" id="UP001317742">
    <property type="component" value="Chromosome"/>
</dbReference>
<proteinExistence type="inferred from homology"/>
<evidence type="ECO:0000256" key="7">
    <source>
        <dbReference type="ARBA" id="ARBA00023061"/>
    </source>
</evidence>
<organism evidence="12 13">
    <name type="scientific">Pseudodesulfovibrio nedwellii</name>
    <dbReference type="NCBI Taxonomy" id="2973072"/>
    <lineage>
        <taxon>Bacteria</taxon>
        <taxon>Pseudomonadati</taxon>
        <taxon>Thermodesulfobacteriota</taxon>
        <taxon>Desulfovibrionia</taxon>
        <taxon>Desulfovibrionales</taxon>
        <taxon>Desulfovibrionaceae</taxon>
    </lineage>
</organism>
<feature type="region of interest" description="Disordered" evidence="10">
    <location>
        <begin position="242"/>
        <end position="265"/>
    </location>
</feature>
<dbReference type="SUPFAM" id="SSF117856">
    <property type="entry name" value="AF0104/ALDC/Ptd012-like"/>
    <property type="match status" value="1"/>
</dbReference>
<dbReference type="NCBIfam" id="TIGR01252">
    <property type="entry name" value="acetolac_decarb"/>
    <property type="match status" value="1"/>
</dbReference>
<accession>A0ABN6S577</accession>
<evidence type="ECO:0000256" key="10">
    <source>
        <dbReference type="SAM" id="MobiDB-lite"/>
    </source>
</evidence>
<evidence type="ECO:0000256" key="1">
    <source>
        <dbReference type="ARBA" id="ARBA00001784"/>
    </source>
</evidence>
<evidence type="ECO:0000313" key="13">
    <source>
        <dbReference type="Proteomes" id="UP001317742"/>
    </source>
</evidence>
<evidence type="ECO:0000256" key="2">
    <source>
        <dbReference type="ARBA" id="ARBA00005170"/>
    </source>
</evidence>
<dbReference type="PANTHER" id="PTHR35524">
    <property type="entry name" value="ALPHA-ACETOLACTATE DECARBOXYLASE"/>
    <property type="match status" value="1"/>
</dbReference>
<comment type="pathway">
    <text evidence="2 9">Polyol metabolism; (R,R)-butane-2,3-diol biosynthesis; (R,R)-butane-2,3-diol from pyruvate: step 2/3.</text>
</comment>
<dbReference type="EC" id="4.1.1.5" evidence="4 9"/>
<sequence length="265" mass="28955">MKTTLKHLYCLLLLLTLTTFSSGLAVAGDSLYQYSTIDALLAGLYDGELTIKNLMFQGDFGLGTLNGIDGELVVLDGTPYHISAGGKATVPADSAKVPFATVSFFEEDMILKLDRIQSLQDLNKAITLGLPSKNAFYAIRIDGRFAFVKARAIPKQNPPYEPLHEVVKHQVVVQFSGEGTLVGYYSPSFVKGVNVPGYHWHFITKDRTGGGHVLDCSFAPTTARLDSVYAFSVKLPESHEFSELDLSGDKSSELEKVEKAPTKKE</sequence>
<dbReference type="PANTHER" id="PTHR35524:SF1">
    <property type="entry name" value="ALPHA-ACETOLACTATE DECARBOXYLASE"/>
    <property type="match status" value="1"/>
</dbReference>
<dbReference type="InterPro" id="IPR005128">
    <property type="entry name" value="Acetolactate_a_deCO2ase"/>
</dbReference>
<comment type="similarity">
    <text evidence="3 9">Belongs to the alpha-acetolactate decarboxylase family.</text>
</comment>
<comment type="catalytic activity">
    <reaction evidence="1 9">
        <text>(2S)-2-acetolactate + H(+) = (R)-acetoin + CO2</text>
        <dbReference type="Rhea" id="RHEA:21580"/>
        <dbReference type="ChEBI" id="CHEBI:15378"/>
        <dbReference type="ChEBI" id="CHEBI:15686"/>
        <dbReference type="ChEBI" id="CHEBI:16526"/>
        <dbReference type="ChEBI" id="CHEBI:58476"/>
        <dbReference type="EC" id="4.1.1.5"/>
    </reaction>
</comment>
<dbReference type="Gene3D" id="3.30.1330.80">
    <property type="entry name" value="Hypothetical protein, similar to alpha- acetolactate decarboxylase, domain 2"/>
    <property type="match status" value="2"/>
</dbReference>
<dbReference type="CDD" id="cd17299">
    <property type="entry name" value="acetolactate_decarboxylase"/>
    <property type="match status" value="1"/>
</dbReference>
<evidence type="ECO:0000256" key="8">
    <source>
        <dbReference type="ARBA" id="ARBA00023239"/>
    </source>
</evidence>
<feature type="chain" id="PRO_5045791302" description="Alpha-acetolactate decarboxylase" evidence="11">
    <location>
        <begin position="28"/>
        <end position="265"/>
    </location>
</feature>
<dbReference type="Pfam" id="PF03306">
    <property type="entry name" value="AAL_decarboxy"/>
    <property type="match status" value="1"/>
</dbReference>
<dbReference type="PIRSF" id="PIRSF001332">
    <property type="entry name" value="Acetolac_decarb"/>
    <property type="match status" value="1"/>
</dbReference>
<gene>
    <name evidence="12" type="ORF">SYK_25790</name>
</gene>